<protein>
    <recommendedName>
        <fullName evidence="9">Modulator of FtsH protease</fullName>
    </recommendedName>
</protein>
<evidence type="ECO:0000313" key="7">
    <source>
        <dbReference type="EMBL" id="TDW99610.1"/>
    </source>
</evidence>
<proteinExistence type="inferred from homology"/>
<evidence type="ECO:0000256" key="2">
    <source>
        <dbReference type="ARBA" id="ARBA00010350"/>
    </source>
</evidence>
<dbReference type="EMBL" id="SODV01000001">
    <property type="protein sequence ID" value="TDW99610.1"/>
    <property type="molecule type" value="Genomic_DNA"/>
</dbReference>
<feature type="transmembrane region" description="Helical" evidence="6">
    <location>
        <begin position="87"/>
        <end position="106"/>
    </location>
</feature>
<evidence type="ECO:0000256" key="1">
    <source>
        <dbReference type="ARBA" id="ARBA00004141"/>
    </source>
</evidence>
<keyword evidence="4 6" id="KW-1133">Transmembrane helix</keyword>
<reference evidence="7 8" key="1">
    <citation type="submission" date="2019-03" db="EMBL/GenBank/DDBJ databases">
        <title>Genomic Encyclopedia of Type Strains, Phase IV (KMG-IV): sequencing the most valuable type-strain genomes for metagenomic binning, comparative biology and taxonomic classification.</title>
        <authorList>
            <person name="Goeker M."/>
        </authorList>
    </citation>
    <scope>NUCLEOTIDE SEQUENCE [LARGE SCALE GENOMIC DNA]</scope>
    <source>
        <strain evidence="7 8">DSM 100059</strain>
    </source>
</reference>
<feature type="transmembrane region" description="Helical" evidence="6">
    <location>
        <begin position="141"/>
        <end position="160"/>
    </location>
</feature>
<keyword evidence="5 6" id="KW-0472">Membrane</keyword>
<comment type="subcellular location">
    <subcellularLocation>
        <location evidence="1">Membrane</location>
        <topology evidence="1">Multi-pass membrane protein</topology>
    </subcellularLocation>
</comment>
<sequence>MEILIVLFMENNINLSKDNYRTEKVTVLSEFERGAVAKSFMSNVFLWMFGALAITGVTAYIFASNADTLLSFMFAPNAVGRLVPTGLGYLVIFAPLGFVLLMSFGYQRLSASVMALLFVLYALINGISFSVILLGYTASSVATCFFSSAAMFGVMAVMGYTTKKDLTGFGSIMIMGLIGIIVASVINMFLHSSQMEYVISFIGVLVFTGLTAYDVQKLKNIGAGVNVEDPTIRKVAIMGALNLYLDFINLFLMMLRLFGRRR</sequence>
<evidence type="ECO:0000313" key="8">
    <source>
        <dbReference type="Proteomes" id="UP000294498"/>
    </source>
</evidence>
<feature type="transmembrane region" description="Helical" evidence="6">
    <location>
        <begin position="166"/>
        <end position="190"/>
    </location>
</feature>
<dbReference type="PANTHER" id="PTHR23291">
    <property type="entry name" value="BAX INHIBITOR-RELATED"/>
    <property type="match status" value="1"/>
</dbReference>
<accession>A0A4R8DR58</accession>
<dbReference type="CDD" id="cd10432">
    <property type="entry name" value="BI-1-like_bacterial"/>
    <property type="match status" value="1"/>
</dbReference>
<feature type="transmembrane region" description="Helical" evidence="6">
    <location>
        <begin position="44"/>
        <end position="66"/>
    </location>
</feature>
<dbReference type="AlphaFoldDB" id="A0A4R8DR58"/>
<dbReference type="PANTHER" id="PTHR23291:SF50">
    <property type="entry name" value="PROTEIN LIFEGUARD 4"/>
    <property type="match status" value="1"/>
</dbReference>
<comment type="similarity">
    <text evidence="2 6">Belongs to the BI1 family.</text>
</comment>
<name>A0A4R8DR58_9BACT</name>
<organism evidence="7 8">
    <name type="scientific">Dinghuibacter silviterrae</name>
    <dbReference type="NCBI Taxonomy" id="1539049"/>
    <lineage>
        <taxon>Bacteria</taxon>
        <taxon>Pseudomonadati</taxon>
        <taxon>Bacteroidota</taxon>
        <taxon>Chitinophagia</taxon>
        <taxon>Chitinophagales</taxon>
        <taxon>Chitinophagaceae</taxon>
        <taxon>Dinghuibacter</taxon>
    </lineage>
</organism>
<dbReference type="InterPro" id="IPR006214">
    <property type="entry name" value="Bax_inhibitor_1-related"/>
</dbReference>
<keyword evidence="3 6" id="KW-0812">Transmembrane</keyword>
<evidence type="ECO:0008006" key="9">
    <source>
        <dbReference type="Google" id="ProtNLM"/>
    </source>
</evidence>
<feature type="transmembrane region" description="Helical" evidence="6">
    <location>
        <begin position="197"/>
        <end position="215"/>
    </location>
</feature>
<dbReference type="Pfam" id="PF01027">
    <property type="entry name" value="Bax1-I"/>
    <property type="match status" value="1"/>
</dbReference>
<gene>
    <name evidence="7" type="ORF">EDB95_0620</name>
</gene>
<evidence type="ECO:0000256" key="5">
    <source>
        <dbReference type="ARBA" id="ARBA00023136"/>
    </source>
</evidence>
<dbReference type="Proteomes" id="UP000294498">
    <property type="component" value="Unassembled WGS sequence"/>
</dbReference>
<dbReference type="GO" id="GO:0005886">
    <property type="term" value="C:plasma membrane"/>
    <property type="evidence" value="ECO:0007669"/>
    <property type="project" value="TreeGrafter"/>
</dbReference>
<comment type="caution">
    <text evidence="7">The sequence shown here is derived from an EMBL/GenBank/DDBJ whole genome shotgun (WGS) entry which is preliminary data.</text>
</comment>
<keyword evidence="8" id="KW-1185">Reference proteome</keyword>
<evidence type="ECO:0000256" key="4">
    <source>
        <dbReference type="ARBA" id="ARBA00022989"/>
    </source>
</evidence>
<evidence type="ECO:0000256" key="3">
    <source>
        <dbReference type="ARBA" id="ARBA00022692"/>
    </source>
</evidence>
<evidence type="ECO:0000256" key="6">
    <source>
        <dbReference type="RuleBase" id="RU004379"/>
    </source>
</evidence>
<feature type="transmembrane region" description="Helical" evidence="6">
    <location>
        <begin position="112"/>
        <end position="134"/>
    </location>
</feature>
<feature type="transmembrane region" description="Helical" evidence="6">
    <location>
        <begin position="235"/>
        <end position="258"/>
    </location>
</feature>